<keyword evidence="3" id="KW-1133">Transmembrane helix</keyword>
<evidence type="ECO:0000313" key="8">
    <source>
        <dbReference type="WormBase" id="SRAE_X000145100"/>
    </source>
</evidence>
<keyword evidence="3" id="KW-0472">Membrane</keyword>
<reference evidence="5" key="1">
    <citation type="submission" date="2014-09" db="EMBL/GenBank/DDBJ databases">
        <authorList>
            <person name="Aslett A.Martin."/>
        </authorList>
    </citation>
    <scope>NUCLEOTIDE SEQUENCE</scope>
    <source>
        <strain evidence="5">ED321 Heterogonic</strain>
    </source>
</reference>
<reference evidence="7" key="3">
    <citation type="submission" date="2020-12" db="UniProtKB">
        <authorList>
            <consortium name="WormBaseParasite"/>
        </authorList>
    </citation>
    <scope>IDENTIFICATION</scope>
</reference>
<dbReference type="CTD" id="36384516"/>
<proteinExistence type="inferred from homology"/>
<dbReference type="GeneID" id="36384516"/>
<evidence type="ECO:0000259" key="4">
    <source>
        <dbReference type="Pfam" id="PF03088"/>
    </source>
</evidence>
<dbReference type="InterPro" id="IPR011042">
    <property type="entry name" value="6-blade_b-propeller_TolB-like"/>
</dbReference>
<protein>
    <submittedName>
        <fullName evidence="5">Six-bladed beta-propeller, TolB-like domain and Strictosidine synthase, conserved region domain-containing protein</fullName>
    </submittedName>
</protein>
<dbReference type="SUPFAM" id="SSF63829">
    <property type="entry name" value="Calcium-dependent phosphotriesterase"/>
    <property type="match status" value="1"/>
</dbReference>
<dbReference type="AlphaFoldDB" id="A0A090KV47"/>
<keyword evidence="6" id="KW-1185">Reference proteome</keyword>
<accession>A0A090KV47</accession>
<evidence type="ECO:0000256" key="1">
    <source>
        <dbReference type="ARBA" id="ARBA00009191"/>
    </source>
</evidence>
<name>A0A090KV47_STRRB</name>
<dbReference type="OrthoDB" id="5307922at2759"/>
<dbReference type="GO" id="GO:0016787">
    <property type="term" value="F:hydrolase activity"/>
    <property type="evidence" value="ECO:0007669"/>
    <property type="project" value="TreeGrafter"/>
</dbReference>
<dbReference type="GO" id="GO:0012505">
    <property type="term" value="C:endomembrane system"/>
    <property type="evidence" value="ECO:0007669"/>
    <property type="project" value="TreeGrafter"/>
</dbReference>
<evidence type="ECO:0000313" key="6">
    <source>
        <dbReference type="Proteomes" id="UP000035682"/>
    </source>
</evidence>
<feature type="transmembrane region" description="Helical" evidence="3">
    <location>
        <begin position="35"/>
        <end position="55"/>
    </location>
</feature>
<dbReference type="OMA" id="KICARGV"/>
<gene>
    <name evidence="5 7 8" type="ORF">SRAE_X000145100</name>
</gene>
<dbReference type="WormBase" id="SRAE_X000145100">
    <property type="protein sequence ID" value="SRP01574"/>
    <property type="gene ID" value="WBGene00267022"/>
</dbReference>
<evidence type="ECO:0000256" key="3">
    <source>
        <dbReference type="SAM" id="Phobius"/>
    </source>
</evidence>
<organism evidence="5">
    <name type="scientific">Strongyloides ratti</name>
    <name type="common">Parasitic roundworm</name>
    <dbReference type="NCBI Taxonomy" id="34506"/>
    <lineage>
        <taxon>Eukaryota</taxon>
        <taxon>Metazoa</taxon>
        <taxon>Ecdysozoa</taxon>
        <taxon>Nematoda</taxon>
        <taxon>Chromadorea</taxon>
        <taxon>Rhabditida</taxon>
        <taxon>Tylenchina</taxon>
        <taxon>Panagrolaimomorpha</taxon>
        <taxon>Strongyloidoidea</taxon>
        <taxon>Strongyloididae</taxon>
        <taxon>Strongyloides</taxon>
    </lineage>
</organism>
<dbReference type="Proteomes" id="UP000035682">
    <property type="component" value="Unplaced"/>
</dbReference>
<keyword evidence="2" id="KW-0325">Glycoprotein</keyword>
<evidence type="ECO:0000313" key="7">
    <source>
        <dbReference type="WBParaSite" id="SRAE_X000145100.1"/>
    </source>
</evidence>
<dbReference type="PANTHER" id="PTHR10426">
    <property type="entry name" value="STRICTOSIDINE SYNTHASE-RELATED"/>
    <property type="match status" value="1"/>
</dbReference>
<dbReference type="Pfam" id="PF03088">
    <property type="entry name" value="Str_synth"/>
    <property type="match status" value="1"/>
</dbReference>
<evidence type="ECO:0000313" key="5">
    <source>
        <dbReference type="EMBL" id="CEF59705.1"/>
    </source>
</evidence>
<dbReference type="PANTHER" id="PTHR10426:SF124">
    <property type="entry name" value="STRICTOSIDINE SYNTHASE CONSERVED REGION DOMAIN-CONTAINING PROTEIN"/>
    <property type="match status" value="1"/>
</dbReference>
<evidence type="ECO:0000256" key="2">
    <source>
        <dbReference type="ARBA" id="ARBA00023180"/>
    </source>
</evidence>
<dbReference type="Gene3D" id="2.120.10.30">
    <property type="entry name" value="TolB, C-terminal domain"/>
    <property type="match status" value="1"/>
</dbReference>
<dbReference type="WBParaSite" id="SRAE_X000145100.1">
    <property type="protein sequence ID" value="SRAE_X000145100.1"/>
    <property type="gene ID" value="WBGene00267022"/>
</dbReference>
<comment type="similarity">
    <text evidence="1">Belongs to the strictosidine synthase family.</text>
</comment>
<sequence length="435" mass="50421">MSKKKISLDSKFVKKLTTKKNTSLDLFSKLRLTKWGVIISFILSIIVSLLVSYFINLGPINPQKYSVQKNIEIGEKINKKDLECKYTFKSDYIKGPESLVYNKERNSIFTGSKNGSIIELDVNTLKTKKVYSIYNILYNNNNIKKKYICDGTYYTISICGRPLGLQFGVTPKTSNILYIADGIFGIYSLNLDTQKITILINSEENTTYEKRKKMYGNDLIVTKSGIYFSISSTKFDDNQYLYDILEHSNNGKIMYYDFENKKISEIIGKLYFPNGIQMIKDNKVLLVSEMSKMRIIKINLEKNNNVVINKFIEYLPGYVDNIRIIKNNNNNELVVPIPYQVTYGDEFFANYPGFRRMLSAIFQYPIMEKFINYFSNSNSLIQYYNVETGEYLRTINIPFKGLSVSHVLHLKFLNIIYFGSDNGDYIYACQIDSNF</sequence>
<keyword evidence="3" id="KW-0812">Transmembrane</keyword>
<dbReference type="EMBL" id="LN609396">
    <property type="protein sequence ID" value="CEF59705.1"/>
    <property type="molecule type" value="Genomic_DNA"/>
</dbReference>
<feature type="domain" description="Strictosidine synthase conserved region" evidence="4">
    <location>
        <begin position="222"/>
        <end position="298"/>
    </location>
</feature>
<dbReference type="InterPro" id="IPR018119">
    <property type="entry name" value="Strictosidine_synth_cons-reg"/>
</dbReference>
<dbReference type="RefSeq" id="XP_024498916.1">
    <property type="nucleotide sequence ID" value="XM_024649118.1"/>
</dbReference>
<reference evidence="6" key="2">
    <citation type="submission" date="2014-09" db="EMBL/GenBank/DDBJ databases">
        <authorList>
            <person name="Martin A.A."/>
        </authorList>
    </citation>
    <scope>NUCLEOTIDE SEQUENCE</scope>
    <source>
        <strain evidence="6">ED321</strain>
    </source>
</reference>